<keyword evidence="2" id="KW-0812">Transmembrane</keyword>
<reference evidence="3" key="1">
    <citation type="submission" date="2019-08" db="EMBL/GenBank/DDBJ databases">
        <title>Reference gene set and small RNA set construction with multiple tissues from Davidia involucrata Baill.</title>
        <authorList>
            <person name="Yang H."/>
            <person name="Zhou C."/>
            <person name="Li G."/>
            <person name="Wang J."/>
            <person name="Gao P."/>
            <person name="Wang M."/>
            <person name="Wang R."/>
            <person name="Zhao Y."/>
        </authorList>
    </citation>
    <scope>NUCLEOTIDE SEQUENCE</scope>
    <source>
        <tissue evidence="3">Mixed with DoveR01_LX</tissue>
    </source>
</reference>
<keyword evidence="2" id="KW-1133">Transmembrane helix</keyword>
<feature type="transmembrane region" description="Helical" evidence="2">
    <location>
        <begin position="287"/>
        <end position="306"/>
    </location>
</feature>
<dbReference type="GO" id="GO:0015919">
    <property type="term" value="P:peroxisomal membrane transport"/>
    <property type="evidence" value="ECO:0007669"/>
    <property type="project" value="InterPro"/>
</dbReference>
<gene>
    <name evidence="3" type="ORF">Din_025998</name>
</gene>
<feature type="region of interest" description="Disordered" evidence="1">
    <location>
        <begin position="229"/>
        <end position="253"/>
    </location>
</feature>
<dbReference type="PANTHER" id="PTHR36361">
    <property type="entry name" value="PROTEIN APEM9"/>
    <property type="match status" value="1"/>
</dbReference>
<accession>A0A5B7AIW6</accession>
<sequence>MAISVSNREIWEEIERSESYLVCCMFEEAASLASSVLRALCDNKRTDGGLDIELIDMLESAGMVLVQSLKELGRTLEILNELKLFFGSVSAIPVQVFLTGVCFQITEGPSGVQEFLEEFLSKWRYLDEQYYVLATAESNVANVKECDSRFMLGVDKYLEVVEVYVVMLLGMVLGKMDHAISWVEKAALPEEKRQGLLRRLLSLNSSKITSSSQGSVSSLLAGEHGNCSSSLKEPDISEGSPKALKAQYPSNGDNDKKQAILKLSGQRVPCFWWFRTITLKFGNGQSVISNGNIVLACLVFLMYYLLRRKRASLKRILRRQAFLVKKALVDLWHLAFSYQVNPLAAVQPLPAATHGSR</sequence>
<evidence type="ECO:0000313" key="3">
    <source>
        <dbReference type="EMBL" id="MPA56557.1"/>
    </source>
</evidence>
<dbReference type="AlphaFoldDB" id="A0A5B7AIW6"/>
<name>A0A5B7AIW6_DAVIN</name>
<protein>
    <recommendedName>
        <fullName evidence="4">3-phosphoinositide-dependent protein kinase-1</fullName>
    </recommendedName>
</protein>
<dbReference type="InterPro" id="IPR034571">
    <property type="entry name" value="APEM9"/>
</dbReference>
<keyword evidence="2" id="KW-0472">Membrane</keyword>
<evidence type="ECO:0008006" key="4">
    <source>
        <dbReference type="Google" id="ProtNLM"/>
    </source>
</evidence>
<evidence type="ECO:0000256" key="2">
    <source>
        <dbReference type="SAM" id="Phobius"/>
    </source>
</evidence>
<organism evidence="3">
    <name type="scientific">Davidia involucrata</name>
    <name type="common">Dove tree</name>
    <dbReference type="NCBI Taxonomy" id="16924"/>
    <lineage>
        <taxon>Eukaryota</taxon>
        <taxon>Viridiplantae</taxon>
        <taxon>Streptophyta</taxon>
        <taxon>Embryophyta</taxon>
        <taxon>Tracheophyta</taxon>
        <taxon>Spermatophyta</taxon>
        <taxon>Magnoliopsida</taxon>
        <taxon>eudicotyledons</taxon>
        <taxon>Gunneridae</taxon>
        <taxon>Pentapetalae</taxon>
        <taxon>asterids</taxon>
        <taxon>Cornales</taxon>
        <taxon>Nyssaceae</taxon>
        <taxon>Davidia</taxon>
    </lineage>
</organism>
<proteinExistence type="predicted"/>
<dbReference type="PANTHER" id="PTHR36361:SF1">
    <property type="entry name" value="PROTEIN APEM9"/>
    <property type="match status" value="1"/>
</dbReference>
<evidence type="ECO:0000256" key="1">
    <source>
        <dbReference type="SAM" id="MobiDB-lite"/>
    </source>
</evidence>
<dbReference type="EMBL" id="GHES01025998">
    <property type="protein sequence ID" value="MPA56557.1"/>
    <property type="molecule type" value="Transcribed_RNA"/>
</dbReference>